<protein>
    <recommendedName>
        <fullName evidence="9">Kinesin-like protein</fullName>
    </recommendedName>
</protein>
<dbReference type="PROSITE" id="PS50067">
    <property type="entry name" value="KINESIN_MOTOR_2"/>
    <property type="match status" value="1"/>
</dbReference>
<comment type="subcellular location">
    <subcellularLocation>
        <location evidence="1">Cytoplasm</location>
        <location evidence="1">Cytoskeleton</location>
    </subcellularLocation>
</comment>
<dbReference type="InterPro" id="IPR027640">
    <property type="entry name" value="Kinesin-like_fam"/>
</dbReference>
<keyword evidence="5 10" id="KW-0175">Coiled coil</keyword>
<reference evidence="12" key="1">
    <citation type="submission" date="2019-05" db="EMBL/GenBank/DDBJ databases">
        <title>Annotation for the trematode Fasciolopsis buski.</title>
        <authorList>
            <person name="Choi Y.-J."/>
        </authorList>
    </citation>
    <scope>NUCLEOTIDE SEQUENCE</scope>
    <source>
        <strain evidence="12">HT</strain>
        <tissue evidence="12">Whole worm</tissue>
    </source>
</reference>
<evidence type="ECO:0000256" key="3">
    <source>
        <dbReference type="ARBA" id="ARBA00022741"/>
    </source>
</evidence>
<evidence type="ECO:0000256" key="9">
    <source>
        <dbReference type="RuleBase" id="RU000394"/>
    </source>
</evidence>
<keyword evidence="2 9" id="KW-0493">Microtubule</keyword>
<dbReference type="OrthoDB" id="3176171at2759"/>
<evidence type="ECO:0000256" key="5">
    <source>
        <dbReference type="ARBA" id="ARBA00023054"/>
    </source>
</evidence>
<dbReference type="PANTHER" id="PTHR47968:SF13">
    <property type="entry name" value="KINESIN-LIKE PROTEIN KIF19 ISOFORM X1"/>
    <property type="match status" value="1"/>
</dbReference>
<name>A0A8E0RJS8_9TREM</name>
<gene>
    <name evidence="12" type="ORF">FBUS_06719</name>
</gene>
<dbReference type="PANTHER" id="PTHR47968">
    <property type="entry name" value="CENTROMERE PROTEIN E"/>
    <property type="match status" value="1"/>
</dbReference>
<evidence type="ECO:0000256" key="4">
    <source>
        <dbReference type="ARBA" id="ARBA00022840"/>
    </source>
</evidence>
<keyword evidence="4 8" id="KW-0067">ATP-binding</keyword>
<comment type="similarity">
    <text evidence="8 9">Belongs to the TRAFAC class myosin-kinesin ATPase superfamily. Kinesin family.</text>
</comment>
<dbReference type="GO" id="GO:0005524">
    <property type="term" value="F:ATP binding"/>
    <property type="evidence" value="ECO:0007669"/>
    <property type="project" value="UniProtKB-UniRule"/>
</dbReference>
<evidence type="ECO:0000313" key="13">
    <source>
        <dbReference type="Proteomes" id="UP000728185"/>
    </source>
</evidence>
<dbReference type="Gene3D" id="3.40.850.10">
    <property type="entry name" value="Kinesin motor domain"/>
    <property type="match status" value="1"/>
</dbReference>
<evidence type="ECO:0000256" key="6">
    <source>
        <dbReference type="ARBA" id="ARBA00023175"/>
    </source>
</evidence>
<dbReference type="EMBL" id="LUCM01010945">
    <property type="protein sequence ID" value="KAA0184737.1"/>
    <property type="molecule type" value="Genomic_DNA"/>
</dbReference>
<dbReference type="GO" id="GO:0003777">
    <property type="term" value="F:microtubule motor activity"/>
    <property type="evidence" value="ECO:0007669"/>
    <property type="project" value="InterPro"/>
</dbReference>
<comment type="caution">
    <text evidence="12">The sequence shown here is derived from an EMBL/GenBank/DDBJ whole genome shotgun (WGS) entry which is preliminary data.</text>
</comment>
<feature type="domain" description="Kinesin motor" evidence="11">
    <location>
        <begin position="13"/>
        <end position="347"/>
    </location>
</feature>
<evidence type="ECO:0000256" key="1">
    <source>
        <dbReference type="ARBA" id="ARBA00004245"/>
    </source>
</evidence>
<feature type="coiled-coil region" evidence="10">
    <location>
        <begin position="355"/>
        <end position="389"/>
    </location>
</feature>
<feature type="binding site" evidence="8">
    <location>
        <begin position="106"/>
        <end position="113"/>
    </location>
    <ligand>
        <name>ATP</name>
        <dbReference type="ChEBI" id="CHEBI:30616"/>
    </ligand>
</feature>
<dbReference type="SUPFAM" id="SSF52540">
    <property type="entry name" value="P-loop containing nucleoside triphosphate hydrolases"/>
    <property type="match status" value="1"/>
</dbReference>
<proteinExistence type="inferred from homology"/>
<dbReference type="PROSITE" id="PS00411">
    <property type="entry name" value="KINESIN_MOTOR_1"/>
    <property type="match status" value="1"/>
</dbReference>
<evidence type="ECO:0000256" key="2">
    <source>
        <dbReference type="ARBA" id="ARBA00022701"/>
    </source>
</evidence>
<dbReference type="FunFam" id="3.40.850.10:FF:000056">
    <property type="entry name" value="Kinesin-like protein"/>
    <property type="match status" value="1"/>
</dbReference>
<dbReference type="InterPro" id="IPR027417">
    <property type="entry name" value="P-loop_NTPase"/>
</dbReference>
<dbReference type="InterPro" id="IPR036961">
    <property type="entry name" value="Kinesin_motor_dom_sf"/>
</dbReference>
<dbReference type="GO" id="GO:0008017">
    <property type="term" value="F:microtubule binding"/>
    <property type="evidence" value="ECO:0007669"/>
    <property type="project" value="InterPro"/>
</dbReference>
<sequence length="408" mass="45950">MNAKSVNTIGEQNLIICVRIRPMSKEEMRKNAMKVCYRVDDKLIAMIDPDENADPAHRPKRFRNREYTFDHAFDETSSQEDVFQATTSNLIAHVANGFSATVFASGATGAGKTHTMVGCEKDPGIMVRAMDELLTFMAHTSDEYLYTIGMAYMELYNELIRDLLNPGPDCIELREDTKGLQVIGLKELEPTNRQEVFQLLQRGNQNRTTEPTAANQTSSRSHAILQITVRQRPRVTNVSEEIHIGKLFLIDLAGSERASKTLNRGKRMTEGAHINRSLLALGNCINALADTNNKRYVNFRDSKLTRLLKEALAGNCRTVMIAHISPSSLHFDESYNTLVYANRAKSIKTKIRRNVVDVNHHITQYTQLIEELRNEIARLKANLSNAVGTKSGNFLEICPRLADFCFGN</sequence>
<keyword evidence="7" id="KW-0206">Cytoskeleton</keyword>
<keyword evidence="7" id="KW-0963">Cytoplasm</keyword>
<dbReference type="InterPro" id="IPR019821">
    <property type="entry name" value="Kinesin_motor_CS"/>
</dbReference>
<organism evidence="12 13">
    <name type="scientific">Fasciolopsis buskii</name>
    <dbReference type="NCBI Taxonomy" id="27845"/>
    <lineage>
        <taxon>Eukaryota</taxon>
        <taxon>Metazoa</taxon>
        <taxon>Spiralia</taxon>
        <taxon>Lophotrochozoa</taxon>
        <taxon>Platyhelminthes</taxon>
        <taxon>Trematoda</taxon>
        <taxon>Digenea</taxon>
        <taxon>Plagiorchiida</taxon>
        <taxon>Echinostomata</taxon>
        <taxon>Echinostomatoidea</taxon>
        <taxon>Fasciolidae</taxon>
        <taxon>Fasciolopsis</taxon>
    </lineage>
</organism>
<keyword evidence="6 8" id="KW-0505">Motor protein</keyword>
<dbReference type="SMART" id="SM00129">
    <property type="entry name" value="KISc"/>
    <property type="match status" value="1"/>
</dbReference>
<keyword evidence="13" id="KW-1185">Reference proteome</keyword>
<dbReference type="Pfam" id="PF00225">
    <property type="entry name" value="Kinesin"/>
    <property type="match status" value="1"/>
</dbReference>
<evidence type="ECO:0000259" key="11">
    <source>
        <dbReference type="PROSITE" id="PS50067"/>
    </source>
</evidence>
<keyword evidence="3 8" id="KW-0547">Nucleotide-binding</keyword>
<evidence type="ECO:0000256" key="10">
    <source>
        <dbReference type="SAM" id="Coils"/>
    </source>
</evidence>
<accession>A0A8E0RJS8</accession>
<dbReference type="AlphaFoldDB" id="A0A8E0RJS8"/>
<dbReference type="Proteomes" id="UP000728185">
    <property type="component" value="Unassembled WGS sequence"/>
</dbReference>
<dbReference type="PRINTS" id="PR00380">
    <property type="entry name" value="KINESINHEAVY"/>
</dbReference>
<evidence type="ECO:0000313" key="12">
    <source>
        <dbReference type="EMBL" id="KAA0184737.1"/>
    </source>
</evidence>
<dbReference type="InterPro" id="IPR001752">
    <property type="entry name" value="Kinesin_motor_dom"/>
</dbReference>
<evidence type="ECO:0000256" key="8">
    <source>
        <dbReference type="PROSITE-ProRule" id="PRU00283"/>
    </source>
</evidence>
<evidence type="ECO:0000256" key="7">
    <source>
        <dbReference type="ARBA" id="ARBA00023212"/>
    </source>
</evidence>
<dbReference type="GO" id="GO:0007018">
    <property type="term" value="P:microtubule-based movement"/>
    <property type="evidence" value="ECO:0007669"/>
    <property type="project" value="InterPro"/>
</dbReference>
<dbReference type="GO" id="GO:0005874">
    <property type="term" value="C:microtubule"/>
    <property type="evidence" value="ECO:0007669"/>
    <property type="project" value="UniProtKB-KW"/>
</dbReference>